<dbReference type="AlphaFoldDB" id="A0A520MIS0"/>
<feature type="binding site" evidence="5">
    <location>
        <position position="170"/>
    </location>
    <ligand>
        <name>S-adenosyl-L-methionine</name>
        <dbReference type="ChEBI" id="CHEBI:59789"/>
    </ligand>
</feature>
<evidence type="ECO:0000256" key="2">
    <source>
        <dbReference type="ARBA" id="ARBA00022679"/>
    </source>
</evidence>
<dbReference type="NCBIfam" id="TIGR00536">
    <property type="entry name" value="hemK_fam"/>
    <property type="match status" value="1"/>
</dbReference>
<dbReference type="Pfam" id="PF17827">
    <property type="entry name" value="PrmC_N"/>
    <property type="match status" value="1"/>
</dbReference>
<keyword evidence="2 5" id="KW-0808">Transferase</keyword>
<feature type="binding site" evidence="5">
    <location>
        <position position="142"/>
    </location>
    <ligand>
        <name>S-adenosyl-L-methionine</name>
        <dbReference type="ChEBI" id="CHEBI:59789"/>
    </ligand>
</feature>
<feature type="domain" description="Release factor glutamine methyltransferase N-terminal" evidence="7">
    <location>
        <begin position="13"/>
        <end position="75"/>
    </location>
</feature>
<keyword evidence="1 5" id="KW-0489">Methyltransferase</keyword>
<evidence type="ECO:0000256" key="4">
    <source>
        <dbReference type="ARBA" id="ARBA00048391"/>
    </source>
</evidence>
<comment type="catalytic activity">
    <reaction evidence="4 5">
        <text>L-glutaminyl-[peptide chain release factor] + S-adenosyl-L-methionine = N(5)-methyl-L-glutaminyl-[peptide chain release factor] + S-adenosyl-L-homocysteine + H(+)</text>
        <dbReference type="Rhea" id="RHEA:42896"/>
        <dbReference type="Rhea" id="RHEA-COMP:10271"/>
        <dbReference type="Rhea" id="RHEA-COMP:10272"/>
        <dbReference type="ChEBI" id="CHEBI:15378"/>
        <dbReference type="ChEBI" id="CHEBI:30011"/>
        <dbReference type="ChEBI" id="CHEBI:57856"/>
        <dbReference type="ChEBI" id="CHEBI:59789"/>
        <dbReference type="ChEBI" id="CHEBI:61891"/>
        <dbReference type="EC" id="2.1.1.297"/>
    </reaction>
</comment>
<name>A0A520MIS0_9GAMM</name>
<dbReference type="GO" id="GO:0032259">
    <property type="term" value="P:methylation"/>
    <property type="evidence" value="ECO:0007669"/>
    <property type="project" value="UniProtKB-KW"/>
</dbReference>
<evidence type="ECO:0000313" key="9">
    <source>
        <dbReference type="Proteomes" id="UP000315889"/>
    </source>
</evidence>
<sequence length="285" mass="31644">MTLSVKTVLQRSTLLECVSDTPALDVELLLAHTLDVDRTWLKTWPEHKLELSQEEIFEGLFARRLDGEPIAFIIGSQGFWTLDLKVTPETLIPRPETELLVEASLDLNLPKNCLALDLGTGTGAIALALASERPNWQLTAVDSQPSAVDLAELNRQYCQIDNVTIYQSDWFSRLPLIGRASKYHLIVSNPPYIEINDPHLKKGDVRFEPSSALVSGVDGLDDLRKVIHGSAEYLEPTGWLLVEHGYKQASAVRDLFGLAGFGGVRTLVDLNDLDRITLGYLVEID</sequence>
<organism evidence="8 9">
    <name type="scientific">SAR92 clade bacterium</name>
    <dbReference type="NCBI Taxonomy" id="2315479"/>
    <lineage>
        <taxon>Bacteria</taxon>
        <taxon>Pseudomonadati</taxon>
        <taxon>Pseudomonadota</taxon>
        <taxon>Gammaproteobacteria</taxon>
        <taxon>Cellvibrionales</taxon>
        <taxon>Porticoccaceae</taxon>
        <taxon>SAR92 clade</taxon>
    </lineage>
</organism>
<dbReference type="Gene3D" id="1.10.8.10">
    <property type="entry name" value="DNA helicase RuvA subunit, C-terminal domain"/>
    <property type="match status" value="1"/>
</dbReference>
<dbReference type="PROSITE" id="PS00092">
    <property type="entry name" value="N6_MTASE"/>
    <property type="match status" value="1"/>
</dbReference>
<dbReference type="InterPro" id="IPR002052">
    <property type="entry name" value="DNA_methylase_N6_adenine_CS"/>
</dbReference>
<evidence type="ECO:0000256" key="3">
    <source>
        <dbReference type="ARBA" id="ARBA00022691"/>
    </source>
</evidence>
<proteinExistence type="inferred from homology"/>
<evidence type="ECO:0000256" key="1">
    <source>
        <dbReference type="ARBA" id="ARBA00022603"/>
    </source>
</evidence>
<dbReference type="InterPro" id="IPR040758">
    <property type="entry name" value="PrmC_N"/>
</dbReference>
<dbReference type="PANTHER" id="PTHR18895">
    <property type="entry name" value="HEMK METHYLTRANSFERASE"/>
    <property type="match status" value="1"/>
</dbReference>
<protein>
    <recommendedName>
        <fullName evidence="5">Release factor glutamine methyltransferase</fullName>
        <shortName evidence="5">RF MTase</shortName>
        <ecNumber evidence="5">2.1.1.297</ecNumber>
    </recommendedName>
    <alternativeName>
        <fullName evidence="5">N5-glutamine methyltransferase PrmC</fullName>
    </alternativeName>
    <alternativeName>
        <fullName evidence="5">Protein-(glutamine-N5) MTase PrmC</fullName>
    </alternativeName>
    <alternativeName>
        <fullName evidence="5">Protein-glutamine N-methyltransferase PrmC</fullName>
    </alternativeName>
</protein>
<dbReference type="InterPro" id="IPR019874">
    <property type="entry name" value="RF_methyltr_PrmC"/>
</dbReference>
<dbReference type="Pfam" id="PF05175">
    <property type="entry name" value="MTS"/>
    <property type="match status" value="1"/>
</dbReference>
<dbReference type="InterPro" id="IPR007848">
    <property type="entry name" value="Small_mtfrase_dom"/>
</dbReference>
<keyword evidence="3 5" id="KW-0949">S-adenosyl-L-methionine</keyword>
<comment type="function">
    <text evidence="5">Methylates the class 1 translation termination release factors RF1/PrfA and RF2/PrfB on the glutamine residue of the universally conserved GGQ motif.</text>
</comment>
<dbReference type="Proteomes" id="UP000315889">
    <property type="component" value="Unassembled WGS sequence"/>
</dbReference>
<dbReference type="SUPFAM" id="SSF53335">
    <property type="entry name" value="S-adenosyl-L-methionine-dependent methyltransferases"/>
    <property type="match status" value="1"/>
</dbReference>
<comment type="caution">
    <text evidence="8">The sequence shown here is derived from an EMBL/GenBank/DDBJ whole genome shotgun (WGS) entry which is preliminary data.</text>
</comment>
<feature type="binding site" evidence="5">
    <location>
        <begin position="119"/>
        <end position="123"/>
    </location>
    <ligand>
        <name>S-adenosyl-L-methionine</name>
        <dbReference type="ChEBI" id="CHEBI:59789"/>
    </ligand>
</feature>
<dbReference type="HAMAP" id="MF_02126">
    <property type="entry name" value="RF_methyltr_PrmC"/>
    <property type="match status" value="1"/>
</dbReference>
<accession>A0A520MIS0</accession>
<dbReference type="EMBL" id="SHBP01000002">
    <property type="protein sequence ID" value="RZO21067.1"/>
    <property type="molecule type" value="Genomic_DNA"/>
</dbReference>
<dbReference type="NCBIfam" id="TIGR03534">
    <property type="entry name" value="RF_mod_PrmC"/>
    <property type="match status" value="1"/>
</dbReference>
<comment type="similarity">
    <text evidence="5">Belongs to the protein N5-glutamine methyltransferase family. PrmC subfamily.</text>
</comment>
<feature type="binding site" evidence="5">
    <location>
        <begin position="189"/>
        <end position="192"/>
    </location>
    <ligand>
        <name>substrate</name>
    </ligand>
</feature>
<dbReference type="GO" id="GO:0102559">
    <property type="term" value="F:peptide chain release factor N(5)-glutamine methyltransferase activity"/>
    <property type="evidence" value="ECO:0007669"/>
    <property type="project" value="UniProtKB-EC"/>
</dbReference>
<feature type="binding site" evidence="5">
    <location>
        <position position="189"/>
    </location>
    <ligand>
        <name>S-adenosyl-L-methionine</name>
        <dbReference type="ChEBI" id="CHEBI:59789"/>
    </ligand>
</feature>
<dbReference type="InterPro" id="IPR029063">
    <property type="entry name" value="SAM-dependent_MTases_sf"/>
</dbReference>
<reference evidence="8 9" key="1">
    <citation type="submission" date="2019-02" db="EMBL/GenBank/DDBJ databases">
        <title>Prokaryotic population dynamics and viral predation in marine succession experiment using metagenomics: the confinement effect.</title>
        <authorList>
            <person name="Haro-Moreno J.M."/>
            <person name="Rodriguez-Valera F."/>
            <person name="Lopez-Perez M."/>
        </authorList>
    </citation>
    <scope>NUCLEOTIDE SEQUENCE [LARGE SCALE GENOMIC DNA]</scope>
    <source>
        <strain evidence="8">MED-G170</strain>
    </source>
</reference>
<dbReference type="CDD" id="cd02440">
    <property type="entry name" value="AdoMet_MTases"/>
    <property type="match status" value="1"/>
</dbReference>
<dbReference type="InterPro" id="IPR050320">
    <property type="entry name" value="N5-glutamine_MTase"/>
</dbReference>
<dbReference type="Gene3D" id="3.40.50.150">
    <property type="entry name" value="Vaccinia Virus protein VP39"/>
    <property type="match status" value="1"/>
</dbReference>
<dbReference type="GO" id="GO:0003676">
    <property type="term" value="F:nucleic acid binding"/>
    <property type="evidence" value="ECO:0007669"/>
    <property type="project" value="InterPro"/>
</dbReference>
<evidence type="ECO:0000259" key="6">
    <source>
        <dbReference type="Pfam" id="PF05175"/>
    </source>
</evidence>
<dbReference type="EC" id="2.1.1.297" evidence="5"/>
<dbReference type="FunFam" id="3.40.50.150:FF:000053">
    <property type="entry name" value="Release factor glutamine methyltransferase"/>
    <property type="match status" value="1"/>
</dbReference>
<evidence type="ECO:0000259" key="7">
    <source>
        <dbReference type="Pfam" id="PF17827"/>
    </source>
</evidence>
<evidence type="ECO:0000256" key="5">
    <source>
        <dbReference type="HAMAP-Rule" id="MF_02126"/>
    </source>
</evidence>
<dbReference type="InterPro" id="IPR004556">
    <property type="entry name" value="HemK-like"/>
</dbReference>
<evidence type="ECO:0000313" key="8">
    <source>
        <dbReference type="EMBL" id="RZO21067.1"/>
    </source>
</evidence>
<gene>
    <name evidence="5 8" type="primary">prmC</name>
    <name evidence="8" type="ORF">EVB03_02250</name>
</gene>
<dbReference type="PANTHER" id="PTHR18895:SF74">
    <property type="entry name" value="MTRF1L RELEASE FACTOR GLUTAMINE METHYLTRANSFERASE"/>
    <property type="match status" value="1"/>
</dbReference>
<feature type="domain" description="Methyltransferase small" evidence="6">
    <location>
        <begin position="98"/>
        <end position="194"/>
    </location>
</feature>